<evidence type="ECO:0000313" key="3">
    <source>
        <dbReference type="Proteomes" id="UP000027446"/>
    </source>
</evidence>
<dbReference type="PANTHER" id="PTHR46520">
    <property type="entry name" value="SERINE BETA-LACTAMASE-LIKE PROTEIN LACTB, MITOCHONDRIAL"/>
    <property type="match status" value="1"/>
</dbReference>
<evidence type="ECO:0000259" key="1">
    <source>
        <dbReference type="Pfam" id="PF00144"/>
    </source>
</evidence>
<evidence type="ECO:0000313" key="2">
    <source>
        <dbReference type="EMBL" id="KCZ86180.1"/>
    </source>
</evidence>
<accession>A0A069E7G9</accession>
<dbReference type="GO" id="GO:0019216">
    <property type="term" value="P:regulation of lipid metabolic process"/>
    <property type="evidence" value="ECO:0007669"/>
    <property type="project" value="TreeGrafter"/>
</dbReference>
<dbReference type="AlphaFoldDB" id="A0A069E7G9"/>
<dbReference type="GO" id="GO:0008233">
    <property type="term" value="F:peptidase activity"/>
    <property type="evidence" value="ECO:0007669"/>
    <property type="project" value="TreeGrafter"/>
</dbReference>
<dbReference type="InterPro" id="IPR012338">
    <property type="entry name" value="Beta-lactam/transpept-like"/>
</dbReference>
<dbReference type="GO" id="GO:0006508">
    <property type="term" value="P:proteolysis"/>
    <property type="evidence" value="ECO:0007669"/>
    <property type="project" value="TreeGrafter"/>
</dbReference>
<dbReference type="RefSeq" id="WP_035571010.1">
    <property type="nucleotide sequence ID" value="NZ_ARYH01000001.1"/>
</dbReference>
<dbReference type="eggNOG" id="COG1680">
    <property type="taxonomic scope" value="Bacteria"/>
</dbReference>
<proteinExistence type="predicted"/>
<gene>
    <name evidence="2" type="ORF">HAD_10855</name>
</gene>
<organism evidence="2 3">
    <name type="scientific">Hyphomonas adhaerens MHS-3</name>
    <dbReference type="NCBI Taxonomy" id="1280949"/>
    <lineage>
        <taxon>Bacteria</taxon>
        <taxon>Pseudomonadati</taxon>
        <taxon>Pseudomonadota</taxon>
        <taxon>Alphaproteobacteria</taxon>
        <taxon>Hyphomonadales</taxon>
        <taxon>Hyphomonadaceae</taxon>
        <taxon>Hyphomonas</taxon>
    </lineage>
</organism>
<dbReference type="InterPro" id="IPR001466">
    <property type="entry name" value="Beta-lactam-related"/>
</dbReference>
<dbReference type="Pfam" id="PF00144">
    <property type="entry name" value="Beta-lactamase"/>
    <property type="match status" value="1"/>
</dbReference>
<keyword evidence="3" id="KW-1185">Reference proteome</keyword>
<dbReference type="OrthoDB" id="5377981at2"/>
<reference evidence="2 3" key="1">
    <citation type="journal article" date="2014" name="Antonie Van Leeuwenhoek">
        <title>Hyphomonas beringensis sp. nov. and Hyphomonas chukchiensis sp. nov., isolated from surface seawater of the Bering Sea and Chukchi Sea.</title>
        <authorList>
            <person name="Li C."/>
            <person name="Lai Q."/>
            <person name="Li G."/>
            <person name="Dong C."/>
            <person name="Wang J."/>
            <person name="Liao Y."/>
            <person name="Shao Z."/>
        </authorList>
    </citation>
    <scope>NUCLEOTIDE SEQUENCE [LARGE SCALE GENOMIC DNA]</scope>
    <source>
        <strain evidence="2 3">MHS-3</strain>
    </source>
</reference>
<sequence length="389" mass="42234">MRSLILLVLAFFVQQPLSYAELRPDVAAALGDFASQVQSPGASLTIIEGEEIVVDKAIGVADLEQQVPMSTDKLNRIGSISKTVTAAAAIRMARNGQIDFDGRVSDYLEGFDGPARDDTLRQLASHTGCVRGYRDGEGISYIHYNDVFAALALFRDDALECLPGAQFIYSSYGYTLLSAVMTRAAGKSLEAVMHDEVWGPLGLDHFDFDDLREVIPGRVRNYEMGAGGELINAPYSDSSYKYAGAGMIASTQDLARFGAALIDGKFLTAGEQGKMFAPATLNDGSAIDYGLGLYVDFTKFIEARREYIPAQLYDSLITQASGRKIYWHSGTSEGAVAILMFEPEEERVLALALNRGGVEKEAIVFAMGVMTMLREQDEVFQTGGISEAK</sequence>
<dbReference type="Gene3D" id="3.40.710.10">
    <property type="entry name" value="DD-peptidase/beta-lactamase superfamily"/>
    <property type="match status" value="1"/>
</dbReference>
<dbReference type="Proteomes" id="UP000027446">
    <property type="component" value="Unassembled WGS sequence"/>
</dbReference>
<name>A0A069E7G9_9PROT</name>
<dbReference type="SUPFAM" id="SSF56601">
    <property type="entry name" value="beta-lactamase/transpeptidase-like"/>
    <property type="match status" value="1"/>
</dbReference>
<feature type="domain" description="Beta-lactamase-related" evidence="1">
    <location>
        <begin position="33"/>
        <end position="359"/>
    </location>
</feature>
<comment type="caution">
    <text evidence="2">The sequence shown here is derived from an EMBL/GenBank/DDBJ whole genome shotgun (WGS) entry which is preliminary data.</text>
</comment>
<dbReference type="STRING" id="1280949.HAD_10855"/>
<dbReference type="PANTHER" id="PTHR46520:SF1">
    <property type="entry name" value="SERINE BETA-LACTAMASE-LIKE PROTEIN LACTB, MITOCHONDRIAL"/>
    <property type="match status" value="1"/>
</dbReference>
<dbReference type="PATRIC" id="fig|1280949.3.peg.2221"/>
<protein>
    <submittedName>
        <fullName evidence="2">Beta-lactamase</fullName>
    </submittedName>
</protein>
<dbReference type="EMBL" id="ARYH01000001">
    <property type="protein sequence ID" value="KCZ86180.1"/>
    <property type="molecule type" value="Genomic_DNA"/>
</dbReference>
<dbReference type="InterPro" id="IPR052794">
    <property type="entry name" value="Mito_Ser_Protease_LACTB"/>
</dbReference>